<protein>
    <submittedName>
        <fullName evidence="2">Uncharacterized protein</fullName>
    </submittedName>
</protein>
<keyword evidence="3" id="KW-1185">Reference proteome</keyword>
<evidence type="ECO:0000313" key="3">
    <source>
        <dbReference type="Proteomes" id="UP000003240"/>
    </source>
</evidence>
<keyword evidence="1" id="KW-0812">Transmembrane</keyword>
<evidence type="ECO:0000313" key="2">
    <source>
        <dbReference type="EMBL" id="EGO65058.1"/>
    </source>
</evidence>
<organism evidence="2 3">
    <name type="scientific">Acetonema longum DSM 6540</name>
    <dbReference type="NCBI Taxonomy" id="1009370"/>
    <lineage>
        <taxon>Bacteria</taxon>
        <taxon>Bacillati</taxon>
        <taxon>Bacillota</taxon>
        <taxon>Negativicutes</taxon>
        <taxon>Acetonemataceae</taxon>
        <taxon>Acetonema</taxon>
    </lineage>
</organism>
<gene>
    <name evidence="2" type="ORF">ALO_04893</name>
</gene>
<accession>F7NFZ5</accession>
<dbReference type="RefSeq" id="WP_004573134.1">
    <property type="nucleotide sequence ID" value="NZ_AFGF01000038.1"/>
</dbReference>
<proteinExistence type="predicted"/>
<dbReference type="EMBL" id="AFGF01000038">
    <property type="protein sequence ID" value="EGO65058.1"/>
    <property type="molecule type" value="Genomic_DNA"/>
</dbReference>
<keyword evidence="1" id="KW-0472">Membrane</keyword>
<dbReference type="AlphaFoldDB" id="F7NFZ5"/>
<comment type="caution">
    <text evidence="2">The sequence shown here is derived from an EMBL/GenBank/DDBJ whole genome shotgun (WGS) entry which is preliminary data.</text>
</comment>
<dbReference type="Proteomes" id="UP000003240">
    <property type="component" value="Unassembled WGS sequence"/>
</dbReference>
<evidence type="ECO:0000256" key="1">
    <source>
        <dbReference type="SAM" id="Phobius"/>
    </source>
</evidence>
<keyword evidence="1" id="KW-1133">Transmembrane helix</keyword>
<name>F7NFZ5_9FIRM</name>
<dbReference type="STRING" id="1009370.ALO_04893"/>
<sequence length="50" mass="5568">MGERIAIGLIILGVSLCEIIDMALLWGSRLMGKQAAVRKKTAQGDRWKLR</sequence>
<feature type="transmembrane region" description="Helical" evidence="1">
    <location>
        <begin position="6"/>
        <end position="26"/>
    </location>
</feature>
<reference evidence="2 3" key="1">
    <citation type="journal article" date="2011" name="EMBO J.">
        <title>Structural diversity of bacterial flagellar motors.</title>
        <authorList>
            <person name="Chen S."/>
            <person name="Beeby M."/>
            <person name="Murphy G.E."/>
            <person name="Leadbetter J.R."/>
            <person name="Hendrixson D.R."/>
            <person name="Briegel A."/>
            <person name="Li Z."/>
            <person name="Shi J."/>
            <person name="Tocheva E.I."/>
            <person name="Muller A."/>
            <person name="Dobro M.J."/>
            <person name="Jensen G.J."/>
        </authorList>
    </citation>
    <scope>NUCLEOTIDE SEQUENCE [LARGE SCALE GENOMIC DNA]</scope>
    <source>
        <strain evidence="2 3">DSM 6540</strain>
    </source>
</reference>